<evidence type="ECO:0000256" key="5">
    <source>
        <dbReference type="ARBA" id="ARBA00022989"/>
    </source>
</evidence>
<evidence type="ECO:0000256" key="2">
    <source>
        <dbReference type="ARBA" id="ARBA00007591"/>
    </source>
</evidence>
<dbReference type="Gene3D" id="2.60.120.920">
    <property type="match status" value="1"/>
</dbReference>
<evidence type="ECO:0000256" key="1">
    <source>
        <dbReference type="ARBA" id="ARBA00004479"/>
    </source>
</evidence>
<comment type="caution">
    <text evidence="11">The sequence shown here is derived from an EMBL/GenBank/DDBJ whole genome shotgun (WGS) entry which is preliminary data.</text>
</comment>
<evidence type="ECO:0000256" key="3">
    <source>
        <dbReference type="ARBA" id="ARBA00022692"/>
    </source>
</evidence>
<dbReference type="InterPro" id="IPR003877">
    <property type="entry name" value="SPRY_dom"/>
</dbReference>
<dbReference type="InterPro" id="IPR013320">
    <property type="entry name" value="ConA-like_dom_sf"/>
</dbReference>
<feature type="non-terminal residue" evidence="11">
    <location>
        <position position="1"/>
    </location>
</feature>
<feature type="transmembrane region" description="Helical" evidence="8">
    <location>
        <begin position="218"/>
        <end position="244"/>
    </location>
</feature>
<dbReference type="OrthoDB" id="6105938at2759"/>
<dbReference type="PANTHER" id="PTHR24100:SF108">
    <property type="entry name" value="BUTYROPHILIN-LIKE PROTEIN 8"/>
    <property type="match status" value="1"/>
</dbReference>
<dbReference type="PANTHER" id="PTHR24100">
    <property type="entry name" value="BUTYROPHILIN"/>
    <property type="match status" value="1"/>
</dbReference>
<reference evidence="11" key="1">
    <citation type="journal article" date="2021" name="Evol. Appl.">
        <title>The genome of the Pyrenean desman and the effects of bottlenecks and inbreeding on the genomic landscape of an endangered species.</title>
        <authorList>
            <person name="Escoda L."/>
            <person name="Castresana J."/>
        </authorList>
    </citation>
    <scope>NUCLEOTIDE SEQUENCE</scope>
    <source>
        <strain evidence="11">IBE-C5619</strain>
    </source>
</reference>
<name>A0A8J6B5C6_GALPY</name>
<dbReference type="Pfam" id="PF22705">
    <property type="entry name" value="C2-set_3"/>
    <property type="match status" value="1"/>
</dbReference>
<evidence type="ECO:0000259" key="9">
    <source>
        <dbReference type="PROSITE" id="PS50188"/>
    </source>
</evidence>
<dbReference type="AlphaFoldDB" id="A0A8J6B5C6"/>
<dbReference type="PROSITE" id="PS50835">
    <property type="entry name" value="IG_LIKE"/>
    <property type="match status" value="1"/>
</dbReference>
<evidence type="ECO:0000313" key="12">
    <source>
        <dbReference type="Proteomes" id="UP000700334"/>
    </source>
</evidence>
<keyword evidence="3 8" id="KW-0812">Transmembrane</keyword>
<evidence type="ECO:0000256" key="8">
    <source>
        <dbReference type="SAM" id="Phobius"/>
    </source>
</evidence>
<dbReference type="GO" id="GO:0009897">
    <property type="term" value="C:external side of plasma membrane"/>
    <property type="evidence" value="ECO:0007669"/>
    <property type="project" value="TreeGrafter"/>
</dbReference>
<dbReference type="SMART" id="SM00409">
    <property type="entry name" value="IG"/>
    <property type="match status" value="1"/>
</dbReference>
<evidence type="ECO:0000313" key="11">
    <source>
        <dbReference type="EMBL" id="KAG8519934.1"/>
    </source>
</evidence>
<dbReference type="InterPro" id="IPR036179">
    <property type="entry name" value="Ig-like_dom_sf"/>
</dbReference>
<evidence type="ECO:0000256" key="7">
    <source>
        <dbReference type="ARBA" id="ARBA00023319"/>
    </source>
</evidence>
<keyword evidence="6 8" id="KW-0472">Membrane</keyword>
<feature type="domain" description="B30.2/SPRY" evidence="9">
    <location>
        <begin position="252"/>
        <end position="423"/>
    </location>
</feature>
<dbReference type="Proteomes" id="UP000700334">
    <property type="component" value="Unassembled WGS sequence"/>
</dbReference>
<keyword evidence="5 8" id="KW-1133">Transmembrane helix</keyword>
<proteinExistence type="inferred from homology"/>
<keyword evidence="12" id="KW-1185">Reference proteome</keyword>
<dbReference type="FunFam" id="2.60.40.10:FF:000208">
    <property type="entry name" value="Butyrophilin subfamily 1 member A1"/>
    <property type="match status" value="1"/>
</dbReference>
<comment type="subcellular location">
    <subcellularLocation>
        <location evidence="1">Membrane</location>
        <topology evidence="1">Single-pass type I membrane protein</topology>
    </subcellularLocation>
</comment>
<sequence>QWQVIGPDSTVQILVGEDAVFSCSLSPETSAEAMEVLFFRDHFSDVIHLYRDGKDQNDMQIPDYRGRTELLKDSLVDGCVSLRLKKVTLSDAGLYGCWFRSWTYKQKTSWDMQVSALGSAPLISITGYFHGGIQLLCKSSGWFPKPIVKWKGSDEHNLPSDTKVNANKNGLFDVETSFTIQENSGSISCSIQLTDKSQELESKIWIGDTFFQPLPWRLVSISLGVLCSILCMGITGLIIFYSIFKVPQVQMTLDADTSGGDSGHRHSSPTKVTLDTDMAHPQLYISGLKSENIQVLPNSKKRFNSTCEMVPQVFRAGKHYWEVDVGHNDRWCLGVYRNDADMKAENLSPNNGYWVLQREREQYFTCYPHISASVWGSLLHKWGVFLDYEGIRKEVSSQRVPTPQNMDNLEFYVKVTHTLSFQE</sequence>
<dbReference type="InterPro" id="IPR013783">
    <property type="entry name" value="Ig-like_fold"/>
</dbReference>
<dbReference type="SUPFAM" id="SSF48726">
    <property type="entry name" value="Immunoglobulin"/>
    <property type="match status" value="2"/>
</dbReference>
<evidence type="ECO:0000256" key="6">
    <source>
        <dbReference type="ARBA" id="ARBA00023136"/>
    </source>
</evidence>
<dbReference type="CDD" id="cd05713">
    <property type="entry name" value="IgV_MOG_like"/>
    <property type="match status" value="1"/>
</dbReference>
<protein>
    <submittedName>
        <fullName evidence="11">Butyrophilin-like protein 8</fullName>
    </submittedName>
</protein>
<dbReference type="EMBL" id="JAGFMF010011585">
    <property type="protein sequence ID" value="KAG8519934.1"/>
    <property type="molecule type" value="Genomic_DNA"/>
</dbReference>
<dbReference type="GO" id="GO:0005102">
    <property type="term" value="F:signaling receptor binding"/>
    <property type="evidence" value="ECO:0007669"/>
    <property type="project" value="TreeGrafter"/>
</dbReference>
<accession>A0A8J6B5C6</accession>
<dbReference type="Pfam" id="PF00622">
    <property type="entry name" value="SPRY"/>
    <property type="match status" value="1"/>
</dbReference>
<dbReference type="GO" id="GO:0050852">
    <property type="term" value="P:T cell receptor signaling pathway"/>
    <property type="evidence" value="ECO:0007669"/>
    <property type="project" value="TreeGrafter"/>
</dbReference>
<dbReference type="GO" id="GO:0001817">
    <property type="term" value="P:regulation of cytokine production"/>
    <property type="evidence" value="ECO:0007669"/>
    <property type="project" value="TreeGrafter"/>
</dbReference>
<comment type="similarity">
    <text evidence="2">Belongs to the immunoglobulin superfamily. BTN/MOG family.</text>
</comment>
<dbReference type="InterPro" id="IPR053896">
    <property type="entry name" value="BTN3A2-like_Ig-C"/>
</dbReference>
<dbReference type="InterPro" id="IPR043136">
    <property type="entry name" value="B30.2/SPRY_sf"/>
</dbReference>
<organism evidence="11 12">
    <name type="scientific">Galemys pyrenaicus</name>
    <name type="common">Iberian desman</name>
    <name type="synonym">Pyrenean desman</name>
    <dbReference type="NCBI Taxonomy" id="202257"/>
    <lineage>
        <taxon>Eukaryota</taxon>
        <taxon>Metazoa</taxon>
        <taxon>Chordata</taxon>
        <taxon>Craniata</taxon>
        <taxon>Vertebrata</taxon>
        <taxon>Euteleostomi</taxon>
        <taxon>Mammalia</taxon>
        <taxon>Eutheria</taxon>
        <taxon>Laurasiatheria</taxon>
        <taxon>Eulipotyphla</taxon>
        <taxon>Talpidae</taxon>
        <taxon>Galemys</taxon>
    </lineage>
</organism>
<evidence type="ECO:0000259" key="10">
    <source>
        <dbReference type="PROSITE" id="PS50835"/>
    </source>
</evidence>
<feature type="domain" description="Ig-like" evidence="10">
    <location>
        <begin position="121"/>
        <end position="201"/>
    </location>
</feature>
<evidence type="ECO:0000256" key="4">
    <source>
        <dbReference type="ARBA" id="ARBA00022729"/>
    </source>
</evidence>
<dbReference type="SUPFAM" id="SSF49899">
    <property type="entry name" value="Concanavalin A-like lectins/glucanases"/>
    <property type="match status" value="1"/>
</dbReference>
<dbReference type="PROSITE" id="PS50188">
    <property type="entry name" value="B302_SPRY"/>
    <property type="match status" value="1"/>
</dbReference>
<dbReference type="Gene3D" id="2.60.40.10">
    <property type="entry name" value="Immunoglobulins"/>
    <property type="match status" value="2"/>
</dbReference>
<dbReference type="InterPro" id="IPR007110">
    <property type="entry name" value="Ig-like_dom"/>
</dbReference>
<dbReference type="InterPro" id="IPR050504">
    <property type="entry name" value="IgSF_BTN/MOG"/>
</dbReference>
<dbReference type="InterPro" id="IPR001870">
    <property type="entry name" value="B30.2/SPRY"/>
</dbReference>
<gene>
    <name evidence="11" type="ORF">J0S82_016741</name>
</gene>
<keyword evidence="4" id="KW-0732">Signal</keyword>
<keyword evidence="7" id="KW-0393">Immunoglobulin domain</keyword>
<dbReference type="InterPro" id="IPR003599">
    <property type="entry name" value="Ig_sub"/>
</dbReference>
<dbReference type="FunFam" id="2.60.40.10:FF:000088">
    <property type="entry name" value="Butyrophilin subfamily 1 member A1"/>
    <property type="match status" value="1"/>
</dbReference>